<dbReference type="OrthoDB" id="8109453at2"/>
<dbReference type="KEGG" id="sve:SVEN_0046"/>
<dbReference type="AlphaFoldDB" id="F2R388"/>
<proteinExistence type="predicted"/>
<sequence>MNLHSLRTQTTDPRERGTALGTRFGDQVSRIAELYLEHFATLAIPEAQVRAIATRSHEALRAWAPALAEESDACADASGVARWQVAAVGARTEILAACPAPGKGECSTAVFAPPGMPPQTMQTWDWHDSLVPDALLHELTPRAGRTVKLFTEFGVPGKIGVNSAGLGVHFNILFHATDATDATYATGTTNTTDATDTRHAADATARTTGRDAVPHHPLPAAGVPVHAIARRILDEADTLDQAVEIASTARVSASTSLTVVTADSRAASLELSPAGLAVVPAGEDGWLLHTNHFLDAGLAAAEAGPSDSLTAERLAHLKAVRATMPGLDPGERAKALCGAAGADAVVCMRPDEAQPAHQQWGTLLTIGLDVNGCALDYLAGAPYEATTRAFARF</sequence>
<dbReference type="HOGENOM" id="CLU_037787_0_1_11"/>
<dbReference type="NCBIfam" id="NF040521">
    <property type="entry name" value="C45_proenzyme"/>
    <property type="match status" value="1"/>
</dbReference>
<reference evidence="3 4" key="1">
    <citation type="journal article" date="2011" name="BMC Genomics">
        <title>Genome-wide analysis of the role of GlnR in Streptomyces venezuelae provides new insights into global nitrogen regulation in actinomycetes.</title>
        <authorList>
            <person name="Pullan S.T."/>
            <person name="Bibb M.J."/>
            <person name="Merrick M."/>
        </authorList>
    </citation>
    <scope>NUCLEOTIDE SEQUENCE [LARGE SCALE GENOMIC DNA]</scope>
    <source>
        <strain evidence="4">ATCC 10712 / CBS 650.69 / DSM 40230 / JCM 4526 / NBRC 13096 / PD 04745</strain>
    </source>
</reference>
<keyword evidence="4" id="KW-1185">Reference proteome</keyword>
<protein>
    <submittedName>
        <fullName evidence="3">Acyl-coenzyme A:6-aminopenicillanic-acid-acyltransferase</fullName>
        <ecNumber evidence="3">2.3.1.-</ecNumber>
    </submittedName>
</protein>
<dbReference type="Proteomes" id="UP000006854">
    <property type="component" value="Chromosome"/>
</dbReference>
<dbReference type="InterPro" id="IPR047794">
    <property type="entry name" value="C45_proenzyme-like"/>
</dbReference>
<dbReference type="EMBL" id="FR845719">
    <property type="protein sequence ID" value="CCA53334.1"/>
    <property type="molecule type" value="Genomic_DNA"/>
</dbReference>
<feature type="compositionally biased region" description="Polar residues" evidence="1">
    <location>
        <begin position="1"/>
        <end position="11"/>
    </location>
</feature>
<dbReference type="RefSeq" id="WP_015031254.1">
    <property type="nucleotide sequence ID" value="NC_018750.1"/>
</dbReference>
<dbReference type="GO" id="GO:0016746">
    <property type="term" value="F:acyltransferase activity"/>
    <property type="evidence" value="ECO:0007669"/>
    <property type="project" value="UniProtKB-KW"/>
</dbReference>
<dbReference type="InterPro" id="IPR005079">
    <property type="entry name" value="Peptidase_C45_hydrolase"/>
</dbReference>
<dbReference type="PATRIC" id="fig|953739.5.peg.3063"/>
<dbReference type="PANTHER" id="PTHR34180:SF1">
    <property type="entry name" value="BETA-ALANYL-DOPAMINE_CARCININE HYDROLASE"/>
    <property type="match status" value="1"/>
</dbReference>
<evidence type="ECO:0000256" key="1">
    <source>
        <dbReference type="SAM" id="MobiDB-lite"/>
    </source>
</evidence>
<dbReference type="Pfam" id="PF03417">
    <property type="entry name" value="AAT"/>
    <property type="match status" value="1"/>
</dbReference>
<keyword evidence="3" id="KW-0012">Acyltransferase</keyword>
<feature type="domain" description="Peptidase C45 hydrolase" evidence="2">
    <location>
        <begin position="220"/>
        <end position="316"/>
    </location>
</feature>
<name>F2R388_STRVP</name>
<feature type="region of interest" description="Disordered" evidence="1">
    <location>
        <begin position="1"/>
        <end position="20"/>
    </location>
</feature>
<dbReference type="Gene3D" id="3.60.60.10">
    <property type="entry name" value="Penicillin V Acylase, Chain A"/>
    <property type="match status" value="1"/>
</dbReference>
<evidence type="ECO:0000313" key="3">
    <source>
        <dbReference type="EMBL" id="CCA53334.1"/>
    </source>
</evidence>
<dbReference type="InterPro" id="IPR047801">
    <property type="entry name" value="Peptidase_C45"/>
</dbReference>
<organism evidence="3 4">
    <name type="scientific">Streptomyces venezuelae (strain ATCC 10712 / CBS 650.69 / DSM 40230 / JCM 4526 / NBRC 13096 / PD 04745)</name>
    <dbReference type="NCBI Taxonomy" id="953739"/>
    <lineage>
        <taxon>Bacteria</taxon>
        <taxon>Bacillati</taxon>
        <taxon>Actinomycetota</taxon>
        <taxon>Actinomycetes</taxon>
        <taxon>Kitasatosporales</taxon>
        <taxon>Streptomycetaceae</taxon>
        <taxon>Streptomyces</taxon>
    </lineage>
</organism>
<dbReference type="EC" id="2.3.1.-" evidence="3"/>
<dbReference type="GeneID" id="51860656"/>
<gene>
    <name evidence="3" type="ordered locus">SVEN_0046</name>
</gene>
<evidence type="ECO:0000313" key="4">
    <source>
        <dbReference type="Proteomes" id="UP000006854"/>
    </source>
</evidence>
<keyword evidence="3" id="KW-0808">Transferase</keyword>
<dbReference type="eggNOG" id="COG4927">
    <property type="taxonomic scope" value="Bacteria"/>
</dbReference>
<evidence type="ECO:0000259" key="2">
    <source>
        <dbReference type="Pfam" id="PF03417"/>
    </source>
</evidence>
<dbReference type="PANTHER" id="PTHR34180">
    <property type="entry name" value="PEPTIDASE C45"/>
    <property type="match status" value="1"/>
</dbReference>
<accession>F2R388</accession>
<dbReference type="STRING" id="953739.SVEN_0046"/>